<evidence type="ECO:0000313" key="2">
    <source>
        <dbReference type="EMBL" id="KRP48135.1"/>
    </source>
</evidence>
<gene>
    <name evidence="2" type="ORF">TU73_04465</name>
</gene>
<evidence type="ECO:0000256" key="1">
    <source>
        <dbReference type="SAM" id="Phobius"/>
    </source>
</evidence>
<keyword evidence="1" id="KW-0812">Transmembrane</keyword>
<keyword evidence="1" id="KW-1133">Transmembrane helix</keyword>
<dbReference type="PATRIC" id="fig|75588.4.peg.3183"/>
<protein>
    <submittedName>
        <fullName evidence="2">Uncharacterized protein</fullName>
    </submittedName>
</protein>
<dbReference type="Proteomes" id="UP000051446">
    <property type="component" value="Unassembled WGS sequence"/>
</dbReference>
<sequence>MDAPQPSASNSLLYLAVGVLCVAVLLGFYFVQINAKADRQREEAAERLALCRHLERVAGGTSSRNDELRQTCTQLSEQLFKRAMSH</sequence>
<evidence type="ECO:0000313" key="3">
    <source>
        <dbReference type="Proteomes" id="UP000051446"/>
    </source>
</evidence>
<keyword evidence="1" id="KW-0472">Membrane</keyword>
<dbReference type="EMBL" id="JYLH01000002">
    <property type="protein sequence ID" value="KRP48135.1"/>
    <property type="molecule type" value="Genomic_DNA"/>
</dbReference>
<name>A0A0R2YIP9_9PSED</name>
<comment type="caution">
    <text evidence="2">The sequence shown here is derived from an EMBL/GenBank/DDBJ whole genome shotgun (WGS) entry which is preliminary data.</text>
</comment>
<dbReference type="RefSeq" id="WP_057011166.1">
    <property type="nucleotide sequence ID" value="NZ_JYLH01000002.1"/>
</dbReference>
<reference evidence="2 3" key="1">
    <citation type="submission" date="2015-02" db="EMBL/GenBank/DDBJ databases">
        <title>Pseudomonas helleri sp. nov. and Pseudomonas weihenstephanensis sp. nov., isolated from raw cows milk.</title>
        <authorList>
            <person name="von Neubeck M."/>
            <person name="Huptas C."/>
            <person name="Wenning M."/>
            <person name="Scherer S."/>
        </authorList>
    </citation>
    <scope>NUCLEOTIDE SEQUENCE [LARGE SCALE GENOMIC DNA]</scope>
    <source>
        <strain evidence="2 3">DSM 17149</strain>
    </source>
</reference>
<feature type="transmembrane region" description="Helical" evidence="1">
    <location>
        <begin position="12"/>
        <end position="31"/>
    </location>
</feature>
<accession>A0A0R2YIP9</accession>
<dbReference type="AlphaFoldDB" id="A0A0R2YIP9"/>
<proteinExistence type="predicted"/>
<organism evidence="2 3">
    <name type="scientific">Pseudomonas libanensis</name>
    <dbReference type="NCBI Taxonomy" id="75588"/>
    <lineage>
        <taxon>Bacteria</taxon>
        <taxon>Pseudomonadati</taxon>
        <taxon>Pseudomonadota</taxon>
        <taxon>Gammaproteobacteria</taxon>
        <taxon>Pseudomonadales</taxon>
        <taxon>Pseudomonadaceae</taxon>
        <taxon>Pseudomonas</taxon>
    </lineage>
</organism>